<dbReference type="EMBL" id="JARBHB010000002">
    <property type="protein sequence ID" value="KAJ8893137.1"/>
    <property type="molecule type" value="Genomic_DNA"/>
</dbReference>
<keyword evidence="2" id="KW-1185">Reference proteome</keyword>
<dbReference type="Proteomes" id="UP001159363">
    <property type="component" value="Chromosome 2"/>
</dbReference>
<evidence type="ECO:0000313" key="2">
    <source>
        <dbReference type="Proteomes" id="UP001159363"/>
    </source>
</evidence>
<comment type="caution">
    <text evidence="1">The sequence shown here is derived from an EMBL/GenBank/DDBJ whole genome shotgun (WGS) entry which is preliminary data.</text>
</comment>
<sequence length="645" mass="72302">MPVAKDECCTGYVKTSTPSVLVQLGGKTYNALLDAECSHSCMATIVIRQVQIRGPRGRGRQAVRQPLNWTKTRSGIGFVGGKGTHSAGQVLTDHRHFSLTTTLILDTSLSICTRHCPSLFRPHRLGRWVPASHVMTKGCHGFRSLAACLIVSTRKVLNWCPVFQMASRLNVALAITGIWAHWIEEIPFTGLCTSAATQQSATNALPNFYDMRGKVRTSALSSYTLASCASQPREESLLYYGFPLSHSPLTHMPDITTKRQSVRAYSLRLRETTRLSSSQNDYDSLWDRSRNFVRDNREVQCRWSAGFLDNPPFPPPLHSGVAPYSPHSTLIDSQDLAVKRRPNLFTHSLNESAPTAWGRRASELFVLCHSGHPVAILSAMLDVGRYQKDSGPTYTKSTGHNRASKSYLTNSGQPIPAHCLVPEVAQWKYGPADNCWQTVSGLLRLHVVHGYLLALNRQFPTVQVSGRQFADTLPTGCVCWVVITTAILEPVYFTSTLKQSKRKKKLMGEELEEGDCVLITDEGEAKCVWSSLRIQRLEKWEIPEKTQQPAASSSNTYFPISSYSIHPTFITENKNRCRVVRIWSCARKPHFKARSLSPVRALWKGRMTLFMHVINSGWRVDAGRGKEHITTTRAYTRWFSVRLRG</sequence>
<protein>
    <submittedName>
        <fullName evidence="1">Uncharacterized protein</fullName>
    </submittedName>
</protein>
<reference evidence="1 2" key="1">
    <citation type="submission" date="2023-02" db="EMBL/GenBank/DDBJ databases">
        <title>LHISI_Scaffold_Assembly.</title>
        <authorList>
            <person name="Stuart O.P."/>
            <person name="Cleave R."/>
            <person name="Magrath M.J.L."/>
            <person name="Mikheyev A.S."/>
        </authorList>
    </citation>
    <scope>NUCLEOTIDE SEQUENCE [LARGE SCALE GENOMIC DNA]</scope>
    <source>
        <strain evidence="1">Daus_M_001</strain>
        <tissue evidence="1">Leg muscle</tissue>
    </source>
</reference>
<gene>
    <name evidence="1" type="ORF">PR048_005720</name>
</gene>
<organism evidence="1 2">
    <name type="scientific">Dryococelus australis</name>
    <dbReference type="NCBI Taxonomy" id="614101"/>
    <lineage>
        <taxon>Eukaryota</taxon>
        <taxon>Metazoa</taxon>
        <taxon>Ecdysozoa</taxon>
        <taxon>Arthropoda</taxon>
        <taxon>Hexapoda</taxon>
        <taxon>Insecta</taxon>
        <taxon>Pterygota</taxon>
        <taxon>Neoptera</taxon>
        <taxon>Polyneoptera</taxon>
        <taxon>Phasmatodea</taxon>
        <taxon>Verophasmatodea</taxon>
        <taxon>Anareolatae</taxon>
        <taxon>Phasmatidae</taxon>
        <taxon>Eurycanthinae</taxon>
        <taxon>Dryococelus</taxon>
    </lineage>
</organism>
<proteinExistence type="predicted"/>
<name>A0ABQ9I9J0_9NEOP</name>
<accession>A0ABQ9I9J0</accession>
<evidence type="ECO:0000313" key="1">
    <source>
        <dbReference type="EMBL" id="KAJ8893137.1"/>
    </source>
</evidence>